<evidence type="ECO:0000313" key="1">
    <source>
        <dbReference type="EMBL" id="GAI59080.1"/>
    </source>
</evidence>
<feature type="non-terminal residue" evidence="1">
    <location>
        <position position="1"/>
    </location>
</feature>
<sequence length="115" mass="12653">ACRVEHIGEAQSGRLRVAIGSVRPYWPYDFDEILYQEISASFLESQDWEWKNITASINITEAIAPGTYELYAKLSGITGPDLYDYTPDDVFTVVAPPVEYEGGGGGAPLITITFS</sequence>
<dbReference type="EMBL" id="BARW01003931">
    <property type="protein sequence ID" value="GAI59080.1"/>
    <property type="molecule type" value="Genomic_DNA"/>
</dbReference>
<name>X1R7F3_9ZZZZ</name>
<reference evidence="1" key="1">
    <citation type="journal article" date="2014" name="Front. Microbiol.">
        <title>High frequency of phylogenetically diverse reductive dehalogenase-homologous genes in deep subseafloor sedimentary metagenomes.</title>
        <authorList>
            <person name="Kawai M."/>
            <person name="Futagami T."/>
            <person name="Toyoda A."/>
            <person name="Takaki Y."/>
            <person name="Nishi S."/>
            <person name="Hori S."/>
            <person name="Arai W."/>
            <person name="Tsubouchi T."/>
            <person name="Morono Y."/>
            <person name="Uchiyama I."/>
            <person name="Ito T."/>
            <person name="Fujiyama A."/>
            <person name="Inagaki F."/>
            <person name="Takami H."/>
        </authorList>
    </citation>
    <scope>NUCLEOTIDE SEQUENCE</scope>
    <source>
        <strain evidence="1">Expedition CK06-06</strain>
    </source>
</reference>
<accession>X1R7F3</accession>
<proteinExistence type="predicted"/>
<gene>
    <name evidence="1" type="ORF">S12H4_09610</name>
</gene>
<comment type="caution">
    <text evidence="1">The sequence shown here is derived from an EMBL/GenBank/DDBJ whole genome shotgun (WGS) entry which is preliminary data.</text>
</comment>
<dbReference type="AlphaFoldDB" id="X1R7F3"/>
<protein>
    <submittedName>
        <fullName evidence="1">Uncharacterized protein</fullName>
    </submittedName>
</protein>
<organism evidence="1">
    <name type="scientific">marine sediment metagenome</name>
    <dbReference type="NCBI Taxonomy" id="412755"/>
    <lineage>
        <taxon>unclassified sequences</taxon>
        <taxon>metagenomes</taxon>
        <taxon>ecological metagenomes</taxon>
    </lineage>
</organism>